<protein>
    <submittedName>
        <fullName evidence="2">Tetratricopeptide repeat protein</fullName>
    </submittedName>
</protein>
<dbReference type="EMBL" id="CP155447">
    <property type="protein sequence ID" value="XBH08033.1"/>
    <property type="molecule type" value="Genomic_DNA"/>
</dbReference>
<feature type="region of interest" description="Disordered" evidence="1">
    <location>
        <begin position="709"/>
        <end position="746"/>
    </location>
</feature>
<dbReference type="AlphaFoldDB" id="A0AAU7CRD4"/>
<feature type="region of interest" description="Disordered" evidence="1">
    <location>
        <begin position="315"/>
        <end position="336"/>
    </location>
</feature>
<feature type="compositionally biased region" description="Gly residues" evidence="1">
    <location>
        <begin position="716"/>
        <end position="733"/>
    </location>
</feature>
<dbReference type="Gene3D" id="1.25.40.10">
    <property type="entry name" value="Tetratricopeptide repeat domain"/>
    <property type="match status" value="1"/>
</dbReference>
<dbReference type="SUPFAM" id="SSF103642">
    <property type="entry name" value="Sec-C motif"/>
    <property type="match status" value="1"/>
</dbReference>
<reference evidence="2" key="1">
    <citation type="submission" date="2024-05" db="EMBL/GenBank/DDBJ databases">
        <title>Planctomycetes of the genus Singulisphaera possess chitinolytic capabilities.</title>
        <authorList>
            <person name="Ivanova A."/>
        </authorList>
    </citation>
    <scope>NUCLEOTIDE SEQUENCE</scope>
    <source>
        <strain evidence="2">Ch08T</strain>
    </source>
</reference>
<gene>
    <name evidence="2" type="ORF">V5E97_18950</name>
</gene>
<dbReference type="Pfam" id="PF14559">
    <property type="entry name" value="TPR_19"/>
    <property type="match status" value="1"/>
</dbReference>
<dbReference type="SUPFAM" id="SSF48452">
    <property type="entry name" value="TPR-like"/>
    <property type="match status" value="2"/>
</dbReference>
<name>A0AAU7CRD4_9BACT</name>
<evidence type="ECO:0000256" key="1">
    <source>
        <dbReference type="SAM" id="MobiDB-lite"/>
    </source>
</evidence>
<proteinExistence type="predicted"/>
<sequence>MAVVEPYAPCPCGSGQKFKWCCHKVENQAERAQRLFESGQIEAAVQVLDEGLRKEADNAWLLTRKALYQIRLGQSDAAKASLRLVLKKNPKHFGALTLLSRLVIATEGPTEGCLQLQQTLSAFPAAEHGTLAPLVSFVASSLARFTQYPAAIRHFGLAVALGGPTEEIVQSIGAIQRDVSISPWLKNADDLVPAPQRLPEAAQARFNEALEWAQGGLWSAAASAFEVLSTEKGASPEADQNLGLCRLWLADDKGAVEGLRRAIARMGNTDEAVDLEALCQEIDTLDADDQVEQVQLIWPVSDRLRLLKALRDDPTVDEGDTGPIDPEVPESPEVDNFGFLDRPKLETKSDLKTEDIPRFVGRVFVGQEIAGIETYDDGRLDGLIERFTQLAEGGIRPAHPKTKVLDKVGKTGLALSWEWRLPDDIDPDERIRLEREQGAALIREVWPKTPMSYLGGRTPQQAAKAGNAIVPLRAALFQLEFTRTLWRDAVDFVALRTSLGLETEPELDPETVDIETVHLARLGLIPAERLDDDRLTKLYWRARQFALDAVVEKSARVLVDRPQTWEQANVEPFALFSDLALLVAGNGRPDEAFEWVRKGRQADPVAKRASYAPMWDMVEIRIKAREKSPEAWVPELAVVLERYAGNPEATQAIMLNLLEMGLVRLTPNPDKRGDYILDSRPLQMIMAEYGPRVTTASGRLGVSATKGEIWTPEKSTGGGGGLWTPGSGSGGSPEGEDKPKLIIPGR</sequence>
<dbReference type="RefSeq" id="WP_406700870.1">
    <property type="nucleotide sequence ID" value="NZ_CP155447.1"/>
</dbReference>
<dbReference type="InterPro" id="IPR011990">
    <property type="entry name" value="TPR-like_helical_dom_sf"/>
</dbReference>
<organism evidence="2">
    <name type="scientific">Singulisphaera sp. Ch08</name>
    <dbReference type="NCBI Taxonomy" id="3120278"/>
    <lineage>
        <taxon>Bacteria</taxon>
        <taxon>Pseudomonadati</taxon>
        <taxon>Planctomycetota</taxon>
        <taxon>Planctomycetia</taxon>
        <taxon>Isosphaerales</taxon>
        <taxon>Isosphaeraceae</taxon>
        <taxon>Singulisphaera</taxon>
    </lineage>
</organism>
<accession>A0AAU7CRD4</accession>
<evidence type="ECO:0000313" key="2">
    <source>
        <dbReference type="EMBL" id="XBH08033.1"/>
    </source>
</evidence>